<dbReference type="Proteomes" id="UP000028007">
    <property type="component" value="Unassembled WGS sequence"/>
</dbReference>
<dbReference type="PANTHER" id="PTHR37326">
    <property type="entry name" value="BLL3975 PROTEIN"/>
    <property type="match status" value="1"/>
</dbReference>
<dbReference type="PIRSF" id="PIRSF039012">
    <property type="entry name" value="ASP"/>
    <property type="match status" value="1"/>
</dbReference>
<evidence type="ECO:0000313" key="7">
    <source>
        <dbReference type="EMBL" id="KEQ29363.1"/>
    </source>
</evidence>
<dbReference type="OrthoDB" id="9782876at2"/>
<keyword evidence="4" id="KW-0862">Zinc</keyword>
<dbReference type="InterPro" id="IPR053138">
    <property type="entry name" value="N-alpha-Ac-DABA_deacetylase"/>
</dbReference>
<evidence type="ECO:0000256" key="3">
    <source>
        <dbReference type="ARBA" id="ARBA00022801"/>
    </source>
</evidence>
<gene>
    <name evidence="7" type="ORF">N180_07395</name>
</gene>
<keyword evidence="3" id="KW-0378">Hydrolase</keyword>
<proteinExistence type="predicted"/>
<feature type="domain" description="Succinylglutamate desuccinylase/Aspartoacylase catalytic" evidence="6">
    <location>
        <begin position="63"/>
        <end position="255"/>
    </location>
</feature>
<dbReference type="GO" id="GO:0016811">
    <property type="term" value="F:hydrolase activity, acting on carbon-nitrogen (but not peptide) bonds, in linear amides"/>
    <property type="evidence" value="ECO:0007669"/>
    <property type="project" value="InterPro"/>
</dbReference>
<dbReference type="RefSeq" id="WP_037442371.1">
    <property type="nucleotide sequence ID" value="NZ_JNFF01000074.1"/>
</dbReference>
<evidence type="ECO:0000256" key="2">
    <source>
        <dbReference type="ARBA" id="ARBA00022723"/>
    </source>
</evidence>
<dbReference type="SUPFAM" id="SSF53187">
    <property type="entry name" value="Zn-dependent exopeptidases"/>
    <property type="match status" value="1"/>
</dbReference>
<dbReference type="AlphaFoldDB" id="A0A081PF90"/>
<protein>
    <recommendedName>
        <fullName evidence="6">Succinylglutamate desuccinylase/Aspartoacylase catalytic domain-containing protein</fullName>
    </recommendedName>
</protein>
<dbReference type="EMBL" id="JNFF01000074">
    <property type="protein sequence ID" value="KEQ29363.1"/>
    <property type="molecule type" value="Genomic_DNA"/>
</dbReference>
<comment type="cofactor">
    <cofactor evidence="1">
        <name>Zn(2+)</name>
        <dbReference type="ChEBI" id="CHEBI:29105"/>
    </cofactor>
</comment>
<reference evidence="7 8" key="1">
    <citation type="journal article" date="1992" name="Int. J. Syst. Bacteriol.">
        <title>Sphingobacterium antarcticus sp. nov. a Psychrotrophic Bacterium from the Soils of Schirmacher Oasis, Antarctica.</title>
        <authorList>
            <person name="Shivaji S."/>
            <person name="Ray M.K."/>
            <person name="Rao N.S."/>
            <person name="Saiserr L."/>
            <person name="Jagannadham M.V."/>
            <person name="Kumar G.S."/>
            <person name="Reddy G."/>
            <person name="Bhargava P.M."/>
        </authorList>
    </citation>
    <scope>NUCLEOTIDE SEQUENCE [LARGE SCALE GENOMIC DNA]</scope>
    <source>
        <strain evidence="7 8">4BY</strain>
    </source>
</reference>
<dbReference type="InterPro" id="IPR043795">
    <property type="entry name" value="N-alpha-Ac-DABA-like"/>
</dbReference>
<comment type="caution">
    <text evidence="7">The sequence shown here is derived from an EMBL/GenBank/DDBJ whole genome shotgun (WGS) entry which is preliminary data.</text>
</comment>
<dbReference type="PANTHER" id="PTHR37326:SF1">
    <property type="entry name" value="BLL3975 PROTEIN"/>
    <property type="match status" value="1"/>
</dbReference>
<keyword evidence="2" id="KW-0479">Metal-binding</keyword>
<dbReference type="GO" id="GO:0016788">
    <property type="term" value="F:hydrolase activity, acting on ester bonds"/>
    <property type="evidence" value="ECO:0007669"/>
    <property type="project" value="InterPro"/>
</dbReference>
<organism evidence="7 8">
    <name type="scientific">Pedobacter antarcticus 4BY</name>
    <dbReference type="NCBI Taxonomy" id="1358423"/>
    <lineage>
        <taxon>Bacteria</taxon>
        <taxon>Pseudomonadati</taxon>
        <taxon>Bacteroidota</taxon>
        <taxon>Sphingobacteriia</taxon>
        <taxon>Sphingobacteriales</taxon>
        <taxon>Sphingobacteriaceae</taxon>
        <taxon>Pedobacter</taxon>
    </lineage>
</organism>
<evidence type="ECO:0000313" key="8">
    <source>
        <dbReference type="Proteomes" id="UP000028007"/>
    </source>
</evidence>
<sequence>MKTHLLSIFLISSSFLTFAQEAGFRSLISRSKPGITDTIFTIRAKNNTAVQIPMTIVKGRDKGPTFTVMAGIHGMEYPPILSLLEFRKEIDPALLKGQVIIIPIVNQTSFYTRTPFVNPLDGVNLNRAFPGDPDGTITEVMADFLTKEVFASTDVLLDMHGGDVGEDLIPFICYYDNKQFRNQTALASRLSEISGFETIVAYPYILSPDQPAMYAFKQAVRQGVTALSIEIGRLGNWRKEEVSLAKKSLFRLMAELNMYGTKSANNVSQVRARYNKQAYVSVPVQGIFVSEMAAGDRIVKGAEVGYITDVFGRKKLPVYAPESGIILYKIGTPPVNKGETLLCIGF</sequence>
<keyword evidence="5" id="KW-0732">Signal</keyword>
<accession>A0A081PF90</accession>
<dbReference type="Pfam" id="PF24827">
    <property type="entry name" value="AstE_AspA_cat"/>
    <property type="match status" value="1"/>
</dbReference>
<evidence type="ECO:0000256" key="4">
    <source>
        <dbReference type="ARBA" id="ARBA00022833"/>
    </source>
</evidence>
<evidence type="ECO:0000259" key="6">
    <source>
        <dbReference type="Pfam" id="PF24827"/>
    </source>
</evidence>
<feature type="signal peptide" evidence="5">
    <location>
        <begin position="1"/>
        <end position="19"/>
    </location>
</feature>
<name>A0A081PF90_9SPHI</name>
<evidence type="ECO:0000256" key="1">
    <source>
        <dbReference type="ARBA" id="ARBA00001947"/>
    </source>
</evidence>
<dbReference type="Gene3D" id="3.40.630.10">
    <property type="entry name" value="Zn peptidases"/>
    <property type="match status" value="1"/>
</dbReference>
<evidence type="ECO:0000256" key="5">
    <source>
        <dbReference type="SAM" id="SignalP"/>
    </source>
</evidence>
<dbReference type="InterPro" id="IPR055438">
    <property type="entry name" value="AstE_AspA_cat"/>
</dbReference>
<dbReference type="eggNOG" id="COG3608">
    <property type="taxonomic scope" value="Bacteria"/>
</dbReference>
<dbReference type="GO" id="GO:0046872">
    <property type="term" value="F:metal ion binding"/>
    <property type="evidence" value="ECO:0007669"/>
    <property type="project" value="UniProtKB-KW"/>
</dbReference>
<keyword evidence="8" id="KW-1185">Reference proteome</keyword>
<feature type="chain" id="PRO_5001761807" description="Succinylglutamate desuccinylase/Aspartoacylase catalytic domain-containing protein" evidence="5">
    <location>
        <begin position="20"/>
        <end position="346"/>
    </location>
</feature>